<dbReference type="SUPFAM" id="SSF51735">
    <property type="entry name" value="NAD(P)-binding Rossmann-fold domains"/>
    <property type="match status" value="1"/>
</dbReference>
<dbReference type="InterPro" id="IPR036291">
    <property type="entry name" value="NAD(P)-bd_dom_sf"/>
</dbReference>
<proteinExistence type="predicted"/>
<comment type="caution">
    <text evidence="1">The sequence shown here is derived from an EMBL/GenBank/DDBJ whole genome shotgun (WGS) entry which is preliminary data.</text>
</comment>
<keyword evidence="2" id="KW-1185">Reference proteome</keyword>
<dbReference type="Gene3D" id="3.40.50.720">
    <property type="entry name" value="NAD(P)-binding Rossmann-like Domain"/>
    <property type="match status" value="1"/>
</dbReference>
<evidence type="ECO:0008006" key="3">
    <source>
        <dbReference type="Google" id="ProtNLM"/>
    </source>
</evidence>
<dbReference type="EMBL" id="CAJPDQ010000011">
    <property type="protein sequence ID" value="CAF9916515.1"/>
    <property type="molecule type" value="Genomic_DNA"/>
</dbReference>
<evidence type="ECO:0000313" key="1">
    <source>
        <dbReference type="EMBL" id="CAF9916515.1"/>
    </source>
</evidence>
<reference evidence="1" key="1">
    <citation type="submission" date="2021-03" db="EMBL/GenBank/DDBJ databases">
        <authorList>
            <person name="Tagirdzhanova G."/>
        </authorList>
    </citation>
    <scope>NUCLEOTIDE SEQUENCE</scope>
</reference>
<sequence>MHLILSGATGLVGSAVLHQMLINPGINQISILSRRPVPFAEALPAEHKEKVKVYIHRDFATYPASLLTELKGAKGCVWSLGVSQNDVDAKTYEEVTLGYPVAAAKAFSELFDEFNFVYVSGEGATLKPGFTTPIFGRVKGQAESALLQLSKETKYSSLKPYSLRPAAVDPTRHPEIQPYLPKNLPLYRRVLSPLIYPLTRTLWTSFHSPTAELGKVLVELAMGDGRPLQGVGVSGEGRTISNVGMRRLAGI</sequence>
<dbReference type="OrthoDB" id="9975943at2759"/>
<name>A0A8H3F3J7_9LECA</name>
<dbReference type="PANTHER" id="PTHR14097:SF8">
    <property type="entry name" value="NAD(P)-BINDING DOMAIN-CONTAINING PROTEIN"/>
    <property type="match status" value="1"/>
</dbReference>
<evidence type="ECO:0000313" key="2">
    <source>
        <dbReference type="Proteomes" id="UP000664169"/>
    </source>
</evidence>
<dbReference type="Proteomes" id="UP000664169">
    <property type="component" value="Unassembled WGS sequence"/>
</dbReference>
<gene>
    <name evidence="1" type="ORF">GOMPHAMPRED_001033</name>
</gene>
<organism evidence="1 2">
    <name type="scientific">Gomphillus americanus</name>
    <dbReference type="NCBI Taxonomy" id="1940652"/>
    <lineage>
        <taxon>Eukaryota</taxon>
        <taxon>Fungi</taxon>
        <taxon>Dikarya</taxon>
        <taxon>Ascomycota</taxon>
        <taxon>Pezizomycotina</taxon>
        <taxon>Lecanoromycetes</taxon>
        <taxon>OSLEUM clade</taxon>
        <taxon>Ostropomycetidae</taxon>
        <taxon>Ostropales</taxon>
        <taxon>Graphidaceae</taxon>
        <taxon>Gomphilloideae</taxon>
        <taxon>Gomphillus</taxon>
    </lineage>
</organism>
<protein>
    <recommendedName>
        <fullName evidence="3">Nucleoside-diphosphate-sugar epimerase</fullName>
    </recommendedName>
</protein>
<accession>A0A8H3F3J7</accession>
<dbReference type="PANTHER" id="PTHR14097">
    <property type="entry name" value="OXIDOREDUCTASE HTATIP2"/>
    <property type="match status" value="1"/>
</dbReference>
<dbReference type="AlphaFoldDB" id="A0A8H3F3J7"/>